<sequence>MGHPIGFIRHITQSECAPFLLKPNVCSPQLIPIIELVYRTRLYLLETTVLKQQKQFEPLKKNGLKFSTESMVTTASAATAVTDNTGTTTQDDSPPSTFRSPVIIVALTASSLEFERHAA</sequence>
<reference evidence="1 2" key="1">
    <citation type="submission" date="2020-12" db="EMBL/GenBank/DDBJ databases">
        <title>Metabolic potential, ecology and presence of endohyphal bacteria is reflected in genomic diversity of Mucoromycotina.</title>
        <authorList>
            <person name="Muszewska A."/>
            <person name="Okrasinska A."/>
            <person name="Steczkiewicz K."/>
            <person name="Drgas O."/>
            <person name="Orlowska M."/>
            <person name="Perlinska-Lenart U."/>
            <person name="Aleksandrzak-Piekarczyk T."/>
            <person name="Szatraj K."/>
            <person name="Zielenkiewicz U."/>
            <person name="Pilsyk S."/>
            <person name="Malc E."/>
            <person name="Mieczkowski P."/>
            <person name="Kruszewska J.S."/>
            <person name="Biernat P."/>
            <person name="Pawlowska J."/>
        </authorList>
    </citation>
    <scope>NUCLEOTIDE SEQUENCE [LARGE SCALE GENOMIC DNA]</scope>
    <source>
        <strain evidence="1 2">CBS 142.35</strain>
    </source>
</reference>
<dbReference type="AlphaFoldDB" id="A0A8H7VIQ3"/>
<dbReference type="EMBL" id="JAEPRB010000143">
    <property type="protein sequence ID" value="KAG2220372.1"/>
    <property type="molecule type" value="Genomic_DNA"/>
</dbReference>
<comment type="caution">
    <text evidence="1">The sequence shown here is derived from an EMBL/GenBank/DDBJ whole genome shotgun (WGS) entry which is preliminary data.</text>
</comment>
<gene>
    <name evidence="1" type="ORF">INT45_010758</name>
</gene>
<dbReference type="Proteomes" id="UP000646827">
    <property type="component" value="Unassembled WGS sequence"/>
</dbReference>
<name>A0A8H7VIQ3_9FUNG</name>
<accession>A0A8H7VIQ3</accession>
<protein>
    <submittedName>
        <fullName evidence="1">Uncharacterized protein</fullName>
    </submittedName>
</protein>
<keyword evidence="2" id="KW-1185">Reference proteome</keyword>
<evidence type="ECO:0000313" key="1">
    <source>
        <dbReference type="EMBL" id="KAG2220372.1"/>
    </source>
</evidence>
<evidence type="ECO:0000313" key="2">
    <source>
        <dbReference type="Proteomes" id="UP000646827"/>
    </source>
</evidence>
<proteinExistence type="predicted"/>
<organism evidence="1 2">
    <name type="scientific">Circinella minor</name>
    <dbReference type="NCBI Taxonomy" id="1195481"/>
    <lineage>
        <taxon>Eukaryota</taxon>
        <taxon>Fungi</taxon>
        <taxon>Fungi incertae sedis</taxon>
        <taxon>Mucoromycota</taxon>
        <taxon>Mucoromycotina</taxon>
        <taxon>Mucoromycetes</taxon>
        <taxon>Mucorales</taxon>
        <taxon>Lichtheimiaceae</taxon>
        <taxon>Circinella</taxon>
    </lineage>
</organism>